<feature type="compositionally biased region" description="Acidic residues" evidence="3">
    <location>
        <begin position="334"/>
        <end position="343"/>
    </location>
</feature>
<gene>
    <name evidence="5" type="ORF">ACFQL7_26615</name>
</gene>
<proteinExistence type="inferred from homology"/>
<keyword evidence="2" id="KW-0378">Hydrolase</keyword>
<dbReference type="PANTHER" id="PTHR42693:SF53">
    <property type="entry name" value="ENDO-4-O-SULFATASE"/>
    <property type="match status" value="1"/>
</dbReference>
<evidence type="ECO:0000256" key="3">
    <source>
        <dbReference type="SAM" id="MobiDB-lite"/>
    </source>
</evidence>
<feature type="compositionally biased region" description="Polar residues" evidence="3">
    <location>
        <begin position="26"/>
        <end position="37"/>
    </location>
</feature>
<dbReference type="Pfam" id="PF00884">
    <property type="entry name" value="Sulfatase"/>
    <property type="match status" value="1"/>
</dbReference>
<keyword evidence="6" id="KW-1185">Reference proteome</keyword>
<name>A0ABD5YXM1_9EURY</name>
<feature type="region of interest" description="Disordered" evidence="3">
    <location>
        <begin position="318"/>
        <end position="343"/>
    </location>
</feature>
<feature type="domain" description="Sulfatase N-terminal" evidence="4">
    <location>
        <begin position="86"/>
        <end position="169"/>
    </location>
</feature>
<dbReference type="RefSeq" id="WP_390206921.1">
    <property type="nucleotide sequence ID" value="NZ_JBHTAX010000006.1"/>
</dbReference>
<evidence type="ECO:0000256" key="2">
    <source>
        <dbReference type="ARBA" id="ARBA00022801"/>
    </source>
</evidence>
<evidence type="ECO:0000313" key="6">
    <source>
        <dbReference type="Proteomes" id="UP001596417"/>
    </source>
</evidence>
<dbReference type="InterPro" id="IPR000917">
    <property type="entry name" value="Sulfatase_N"/>
</dbReference>
<dbReference type="AlphaFoldDB" id="A0ABD5YXM1"/>
<comment type="caution">
    <text evidence="5">The sequence shown here is derived from an EMBL/GenBank/DDBJ whole genome shotgun (WGS) entry which is preliminary data.</text>
</comment>
<comment type="similarity">
    <text evidence="1">Belongs to the sulfatase family.</text>
</comment>
<organism evidence="5 6">
    <name type="scientific">Halocatena marina</name>
    <dbReference type="NCBI Taxonomy" id="2934937"/>
    <lineage>
        <taxon>Archaea</taxon>
        <taxon>Methanobacteriati</taxon>
        <taxon>Methanobacteriota</taxon>
        <taxon>Stenosarchaea group</taxon>
        <taxon>Halobacteria</taxon>
        <taxon>Halobacteriales</taxon>
        <taxon>Natronomonadaceae</taxon>
        <taxon>Halocatena</taxon>
    </lineage>
</organism>
<feature type="region of interest" description="Disordered" evidence="3">
    <location>
        <begin position="25"/>
        <end position="51"/>
    </location>
</feature>
<accession>A0ABD5YXM1</accession>
<dbReference type="InterPro" id="IPR017850">
    <property type="entry name" value="Alkaline_phosphatase_core_sf"/>
</dbReference>
<evidence type="ECO:0000259" key="4">
    <source>
        <dbReference type="Pfam" id="PF00884"/>
    </source>
</evidence>
<dbReference type="Gene3D" id="3.40.720.10">
    <property type="entry name" value="Alkaline Phosphatase, subunit A"/>
    <property type="match status" value="1"/>
</dbReference>
<dbReference type="EMBL" id="JBHTAX010000006">
    <property type="protein sequence ID" value="MFC7193001.1"/>
    <property type="molecule type" value="Genomic_DNA"/>
</dbReference>
<evidence type="ECO:0000256" key="1">
    <source>
        <dbReference type="ARBA" id="ARBA00008779"/>
    </source>
</evidence>
<dbReference type="Proteomes" id="UP001596417">
    <property type="component" value="Unassembled WGS sequence"/>
</dbReference>
<dbReference type="PANTHER" id="PTHR42693">
    <property type="entry name" value="ARYLSULFATASE FAMILY MEMBER"/>
    <property type="match status" value="1"/>
</dbReference>
<reference evidence="5 6" key="1">
    <citation type="journal article" date="2019" name="Int. J. Syst. Evol. Microbiol.">
        <title>The Global Catalogue of Microorganisms (GCM) 10K type strain sequencing project: providing services to taxonomists for standard genome sequencing and annotation.</title>
        <authorList>
            <consortium name="The Broad Institute Genomics Platform"/>
            <consortium name="The Broad Institute Genome Sequencing Center for Infectious Disease"/>
            <person name="Wu L."/>
            <person name="Ma J."/>
        </authorList>
    </citation>
    <scope>NUCLEOTIDE SEQUENCE [LARGE SCALE GENOMIC DNA]</scope>
    <source>
        <strain evidence="5 6">RDMS1</strain>
    </source>
</reference>
<dbReference type="GO" id="GO:0016787">
    <property type="term" value="F:hydrolase activity"/>
    <property type="evidence" value="ECO:0007669"/>
    <property type="project" value="UniProtKB-KW"/>
</dbReference>
<dbReference type="SUPFAM" id="SSF53649">
    <property type="entry name" value="Alkaline phosphatase-like"/>
    <property type="match status" value="1"/>
</dbReference>
<dbReference type="InterPro" id="IPR050738">
    <property type="entry name" value="Sulfatase"/>
</dbReference>
<sequence>MLADELAGMVETDLPKMPITAHSLHLSASRSPTSGRAWTSRPRLPNPSLDDDLFDSYDPDDVNPFPYLPDRSRVRESIANLNALITHSLDKAVGQILDQLDETGLAENTLVIFAADHGLAVPRAKGTGFDPGLEVAFVARFPGVLDGGERYSSLTSHVDVLPTVLDLLNLPISDNLDGRSFRNLFGADGYTPRKYVRAEMTRNERYVPMRVVRTKEFKYIRNFWKQHRIHLPADIFCSPAGREFHEEFYVTDRSREELYDLREDSYEQKNLAASRVPLSPPVLDGMFDSSGAGAKPDPDFTDELQRLRQHVYDWMNETDDPLLDDPVSRPGVDVWDDTEVTRT</sequence>
<evidence type="ECO:0000313" key="5">
    <source>
        <dbReference type="EMBL" id="MFC7193001.1"/>
    </source>
</evidence>
<protein>
    <submittedName>
        <fullName evidence="5">Sulfatase-like hydrolase/transferase</fullName>
    </submittedName>
</protein>